<dbReference type="EMBL" id="KN834786">
    <property type="protein sequence ID" value="KIK58203.1"/>
    <property type="molecule type" value="Genomic_DNA"/>
</dbReference>
<organism evidence="1 2">
    <name type="scientific">Collybiopsis luxurians FD-317 M1</name>
    <dbReference type="NCBI Taxonomy" id="944289"/>
    <lineage>
        <taxon>Eukaryota</taxon>
        <taxon>Fungi</taxon>
        <taxon>Dikarya</taxon>
        <taxon>Basidiomycota</taxon>
        <taxon>Agaricomycotina</taxon>
        <taxon>Agaricomycetes</taxon>
        <taxon>Agaricomycetidae</taxon>
        <taxon>Agaricales</taxon>
        <taxon>Marasmiineae</taxon>
        <taxon>Omphalotaceae</taxon>
        <taxon>Collybiopsis</taxon>
        <taxon>Collybiopsis luxurians</taxon>
    </lineage>
</organism>
<keyword evidence="2" id="KW-1185">Reference proteome</keyword>
<dbReference type="HOGENOM" id="CLU_306545_0_0_1"/>
<dbReference type="AlphaFoldDB" id="A0A0D0CRH0"/>
<sequence>MATIYVDISAILREVRLLITEIKNERTAEKERTKAAQLLVYRAFSLHPALDYMRPPTGVLADVDWYTELRSTFTSGIFRKLGQNEHFKRMALLGDIGTRARIMVLLLWIIGHRLSEDSLAKLLSTSFGDAIKRSGTTDLETELSQLDSVNKVLVSLRKMIKTKLPLPADRNPFLGRDYNVGDEDKPLPHSSLWGYELPEEQRYEYDVRRNPVLLLRPLYGKVIIPQTKLTMLVIQWAACNFGLGKKVYSASDIDSEAFWNADPPPPSDREDCADLHDDDNDDDYILSDWTSDSSSQNESAFEPHIGVAPHPYERVWADEPTEDFVHSRFCSVYKMHDWAHRSLVRILLFNAFSASPKLRFPPQTISTAVRIADYLPRLLPIELWGYMERFIIACSFLVWQETQTEQDWSPDFSALSQDERGMLIIFVDALKWYEARHSRDLSLHPVIPDIHECLMRPTRRCQGCLDIISLPLLASQDPYGTLNDLPEPDASTCVCGECALICSQLPPNLQSFRHQYFSLISSRPKNCNALVRAWEPVILAAEEWIDGLLSRVECQFTLFPWTEKLDRRIGPAVLELANALDVLVGSELSDEQLLRLIVMLSLIEDYSLALPRSPGPFGLGYLLSMPWAADREDHRPSRDDDDDSEADNGSDQVLFLKGGWMYDTVGLEGVSVVHQREGCSFVRHTFTMASISPVCMPNFRADVLSLFPSLHSSTTTIDPTPSPSPSGLQEEELTKEDMALTFVLSNFQNDVFPLLSVLSARSETGFSAPRGALAALVRVEYLGRTVETFWRPDVKQGSPCEHKELWGRSTRCSFTADELYRRVRPPNPYIDLVPPTGAGDDGESISASAAAGMKELEFGASHDAAAFRRQKALREMMDEHARRLASLTKIGAPLERTRVCMVRCGAKDGPVDAAVVLAASVKKKVYVLNYKECWDCAFARMVEQGRSVGVAVGTKHITFCEECQPS</sequence>
<evidence type="ECO:0000313" key="1">
    <source>
        <dbReference type="EMBL" id="KIK58203.1"/>
    </source>
</evidence>
<name>A0A0D0CRH0_9AGAR</name>
<protein>
    <submittedName>
        <fullName evidence="1">Uncharacterized protein</fullName>
    </submittedName>
</protein>
<dbReference type="OrthoDB" id="3265206at2759"/>
<accession>A0A0D0CRH0</accession>
<reference evidence="1 2" key="1">
    <citation type="submission" date="2014-04" db="EMBL/GenBank/DDBJ databases">
        <title>Evolutionary Origins and Diversification of the Mycorrhizal Mutualists.</title>
        <authorList>
            <consortium name="DOE Joint Genome Institute"/>
            <consortium name="Mycorrhizal Genomics Consortium"/>
            <person name="Kohler A."/>
            <person name="Kuo A."/>
            <person name="Nagy L.G."/>
            <person name="Floudas D."/>
            <person name="Copeland A."/>
            <person name="Barry K.W."/>
            <person name="Cichocki N."/>
            <person name="Veneault-Fourrey C."/>
            <person name="LaButti K."/>
            <person name="Lindquist E.A."/>
            <person name="Lipzen A."/>
            <person name="Lundell T."/>
            <person name="Morin E."/>
            <person name="Murat C."/>
            <person name="Riley R."/>
            <person name="Ohm R."/>
            <person name="Sun H."/>
            <person name="Tunlid A."/>
            <person name="Henrissat B."/>
            <person name="Grigoriev I.V."/>
            <person name="Hibbett D.S."/>
            <person name="Martin F."/>
        </authorList>
    </citation>
    <scope>NUCLEOTIDE SEQUENCE [LARGE SCALE GENOMIC DNA]</scope>
    <source>
        <strain evidence="1 2">FD-317 M1</strain>
    </source>
</reference>
<gene>
    <name evidence="1" type="ORF">GYMLUDRAFT_45415</name>
</gene>
<proteinExistence type="predicted"/>
<evidence type="ECO:0000313" key="2">
    <source>
        <dbReference type="Proteomes" id="UP000053593"/>
    </source>
</evidence>
<dbReference type="Proteomes" id="UP000053593">
    <property type="component" value="Unassembled WGS sequence"/>
</dbReference>